<feature type="non-terminal residue" evidence="5">
    <location>
        <position position="1"/>
    </location>
</feature>
<evidence type="ECO:0000313" key="5">
    <source>
        <dbReference type="EMBL" id="HIR47008.1"/>
    </source>
</evidence>
<dbReference type="Proteomes" id="UP000824242">
    <property type="component" value="Unassembled WGS sequence"/>
</dbReference>
<dbReference type="SUPFAM" id="SSF56672">
    <property type="entry name" value="DNA/RNA polymerases"/>
    <property type="match status" value="1"/>
</dbReference>
<protein>
    <recommendedName>
        <fullName evidence="1">DNA-directed DNA polymerase</fullName>
        <ecNumber evidence="1">2.7.7.7</ecNumber>
    </recommendedName>
</protein>
<reference evidence="5" key="1">
    <citation type="submission" date="2020-10" db="EMBL/GenBank/DDBJ databases">
        <authorList>
            <person name="Gilroy R."/>
        </authorList>
    </citation>
    <scope>NUCLEOTIDE SEQUENCE</scope>
    <source>
        <strain evidence="5">ChiSxjej1B13-7958</strain>
    </source>
</reference>
<dbReference type="Gene3D" id="1.10.150.20">
    <property type="entry name" value="5' to 3' exonuclease, C-terminal subdomain"/>
    <property type="match status" value="1"/>
</dbReference>
<feature type="domain" description="DNA-directed DNA polymerase family A palm" evidence="4">
    <location>
        <begin position="137"/>
        <end position="381"/>
    </location>
</feature>
<evidence type="ECO:0000259" key="4">
    <source>
        <dbReference type="SMART" id="SM00482"/>
    </source>
</evidence>
<sequence>AQELTGLENPGSVSQLKAWLADMDMPMESLSKRIVQEKAAGAEGIVKELLELRLELSKTSVKKYESMARCICKDGRVHGLLQFGGASRTFRWAGRLVQAQNLPQNHLPDLNLARDIVRSGDEEQLELLFGSVPNTLSELIRTAFIPRDGCRFIVADFSAIEARVLAWLAGEEWVLEEFRGKGKIYEATASRMFHIPQETIVKGHPNYEYRQKGKQATLSCGYGGGVGALKAMGAKMPEEEMQPLVDAWRAANPNIVRFWNALGNAASEVIEKHNSVRVGKVMVYRKEGHMLIRLPGGRDLCYLSPRFVTNRFGSRGIGYLAASAGGKMELQETFGGKIAENCTQAIARDLLAHAMLNLEAAGYPIVFHVHDEAVMEVPIGQGSVEEACRVMAIPPDWARDLPLRADGDELTYYKKT</sequence>
<dbReference type="GO" id="GO:0006302">
    <property type="term" value="P:double-strand break repair"/>
    <property type="evidence" value="ECO:0007669"/>
    <property type="project" value="TreeGrafter"/>
</dbReference>
<evidence type="ECO:0000256" key="1">
    <source>
        <dbReference type="ARBA" id="ARBA00012417"/>
    </source>
</evidence>
<proteinExistence type="predicted"/>
<dbReference type="GO" id="GO:0003677">
    <property type="term" value="F:DNA binding"/>
    <property type="evidence" value="ECO:0007669"/>
    <property type="project" value="InterPro"/>
</dbReference>
<dbReference type="PANTHER" id="PTHR10133">
    <property type="entry name" value="DNA POLYMERASE I"/>
    <property type="match status" value="1"/>
</dbReference>
<dbReference type="SMART" id="SM00482">
    <property type="entry name" value="POLAc"/>
    <property type="match status" value="1"/>
</dbReference>
<dbReference type="GO" id="GO:0003887">
    <property type="term" value="F:DNA-directed DNA polymerase activity"/>
    <property type="evidence" value="ECO:0007669"/>
    <property type="project" value="UniProtKB-EC"/>
</dbReference>
<comment type="caution">
    <text evidence="5">The sequence shown here is derived from an EMBL/GenBank/DDBJ whole genome shotgun (WGS) entry which is preliminary data.</text>
</comment>
<dbReference type="Pfam" id="PF00476">
    <property type="entry name" value="DNA_pol_A"/>
    <property type="match status" value="1"/>
</dbReference>
<keyword evidence="2" id="KW-0235">DNA replication</keyword>
<dbReference type="InterPro" id="IPR043502">
    <property type="entry name" value="DNA/RNA_pol_sf"/>
</dbReference>
<evidence type="ECO:0000256" key="2">
    <source>
        <dbReference type="ARBA" id="ARBA00022705"/>
    </source>
</evidence>
<accession>A0A9D1DET6</accession>
<evidence type="ECO:0000256" key="3">
    <source>
        <dbReference type="ARBA" id="ARBA00049244"/>
    </source>
</evidence>
<dbReference type="GO" id="GO:0006261">
    <property type="term" value="P:DNA-templated DNA replication"/>
    <property type="evidence" value="ECO:0007669"/>
    <property type="project" value="InterPro"/>
</dbReference>
<reference evidence="5" key="2">
    <citation type="journal article" date="2021" name="PeerJ">
        <title>Extensive microbial diversity within the chicken gut microbiome revealed by metagenomics and culture.</title>
        <authorList>
            <person name="Gilroy R."/>
            <person name="Ravi A."/>
            <person name="Getino M."/>
            <person name="Pursley I."/>
            <person name="Horton D.L."/>
            <person name="Alikhan N.F."/>
            <person name="Baker D."/>
            <person name="Gharbi K."/>
            <person name="Hall N."/>
            <person name="Watson M."/>
            <person name="Adriaenssens E.M."/>
            <person name="Foster-Nyarko E."/>
            <person name="Jarju S."/>
            <person name="Secka A."/>
            <person name="Antonio M."/>
            <person name="Oren A."/>
            <person name="Chaudhuri R.R."/>
            <person name="La Ragione R."/>
            <person name="Hildebrand F."/>
            <person name="Pallen M.J."/>
        </authorList>
    </citation>
    <scope>NUCLEOTIDE SEQUENCE</scope>
    <source>
        <strain evidence="5">ChiSxjej1B13-7958</strain>
    </source>
</reference>
<dbReference type="EC" id="2.7.7.7" evidence="1"/>
<dbReference type="PANTHER" id="PTHR10133:SF27">
    <property type="entry name" value="DNA POLYMERASE NU"/>
    <property type="match status" value="1"/>
</dbReference>
<name>A0A9D1DET6_9FIRM</name>
<organism evidence="5 6">
    <name type="scientific">Candidatus Caccousia avicola</name>
    <dbReference type="NCBI Taxonomy" id="2840721"/>
    <lineage>
        <taxon>Bacteria</taxon>
        <taxon>Bacillati</taxon>
        <taxon>Bacillota</taxon>
        <taxon>Clostridia</taxon>
        <taxon>Eubacteriales</taxon>
        <taxon>Oscillospiraceae</taxon>
        <taxon>Oscillospiraceae incertae sedis</taxon>
        <taxon>Candidatus Caccousia</taxon>
    </lineage>
</organism>
<dbReference type="InterPro" id="IPR001098">
    <property type="entry name" value="DNA-dir_DNA_pol_A_palm_dom"/>
</dbReference>
<dbReference type="InterPro" id="IPR002298">
    <property type="entry name" value="DNA_polymerase_A"/>
</dbReference>
<gene>
    <name evidence="5" type="ORF">IAB89_05030</name>
</gene>
<dbReference type="EMBL" id="DVGZ01000051">
    <property type="protein sequence ID" value="HIR47008.1"/>
    <property type="molecule type" value="Genomic_DNA"/>
</dbReference>
<comment type="catalytic activity">
    <reaction evidence="3">
        <text>DNA(n) + a 2'-deoxyribonucleoside 5'-triphosphate = DNA(n+1) + diphosphate</text>
        <dbReference type="Rhea" id="RHEA:22508"/>
        <dbReference type="Rhea" id="RHEA-COMP:17339"/>
        <dbReference type="Rhea" id="RHEA-COMP:17340"/>
        <dbReference type="ChEBI" id="CHEBI:33019"/>
        <dbReference type="ChEBI" id="CHEBI:61560"/>
        <dbReference type="ChEBI" id="CHEBI:173112"/>
        <dbReference type="EC" id="2.7.7.7"/>
    </reaction>
</comment>
<dbReference type="AlphaFoldDB" id="A0A9D1DET6"/>
<evidence type="ECO:0000313" key="6">
    <source>
        <dbReference type="Proteomes" id="UP000824242"/>
    </source>
</evidence>